<dbReference type="Pfam" id="PF14691">
    <property type="entry name" value="Fer4_20"/>
    <property type="match status" value="1"/>
</dbReference>
<comment type="caution">
    <text evidence="9">The sequence shown here is derived from an EMBL/GenBank/DDBJ whole genome shotgun (WGS) entry which is preliminary data.</text>
</comment>
<dbReference type="FunFam" id="3.50.50.60:FF:000124">
    <property type="entry name" value="Glutamate synthase small subunit"/>
    <property type="match status" value="1"/>
</dbReference>
<dbReference type="GO" id="GO:0016639">
    <property type="term" value="F:oxidoreductase activity, acting on the CH-NH2 group of donors, NAD or NADP as acceptor"/>
    <property type="evidence" value="ECO:0007669"/>
    <property type="project" value="InterPro"/>
</dbReference>
<dbReference type="InterPro" id="IPR009051">
    <property type="entry name" value="Helical_ferredxn"/>
</dbReference>
<reference evidence="10" key="1">
    <citation type="submission" date="2019-06" db="EMBL/GenBank/DDBJ databases">
        <title>Gordonia isolated from sludge of a wastewater treatment plant.</title>
        <authorList>
            <person name="Tamura T."/>
            <person name="Aoyama K."/>
            <person name="Kang Y."/>
            <person name="Saito S."/>
            <person name="Akiyama N."/>
            <person name="Yazawa K."/>
            <person name="Gonoi T."/>
            <person name="Mikami Y."/>
        </authorList>
    </citation>
    <scope>NUCLEOTIDE SEQUENCE [LARGE SCALE GENOMIC DNA]</scope>
    <source>
        <strain evidence="10">NBRC 107696</strain>
    </source>
</reference>
<evidence type="ECO:0000256" key="7">
    <source>
        <dbReference type="ARBA" id="ARBA00029440"/>
    </source>
</evidence>
<evidence type="ECO:0000256" key="5">
    <source>
        <dbReference type="ARBA" id="ARBA00023014"/>
    </source>
</evidence>
<dbReference type="InterPro" id="IPR028261">
    <property type="entry name" value="DPD_II"/>
</dbReference>
<evidence type="ECO:0000256" key="4">
    <source>
        <dbReference type="ARBA" id="ARBA00023004"/>
    </source>
</evidence>
<gene>
    <name evidence="9" type="primary">gltD</name>
    <name evidence="9" type="ORF">nbrc107696_09590</name>
</gene>
<dbReference type="InterPro" id="IPR017896">
    <property type="entry name" value="4Fe4S_Fe-S-bd"/>
</dbReference>
<keyword evidence="10" id="KW-1185">Reference proteome</keyword>
<dbReference type="PANTHER" id="PTHR43100:SF1">
    <property type="entry name" value="GLUTAMATE SYNTHASE [NADPH] SMALL CHAIN"/>
    <property type="match status" value="1"/>
</dbReference>
<dbReference type="RefSeq" id="WP_161894404.1">
    <property type="nucleotide sequence ID" value="NZ_BJOV01000002.1"/>
</dbReference>
<sequence length="484" mass="52485">MADTRGFLKHTERETPTRRPVDLRLMDWKEVYNDFDKSTLKTQASRCMDCGIPFCHNGCPLGNLIPEWNDLVYKDRWDAGIERLHATNNFPEFTGRLCPAPCEASCVLGINQPAVTIKQVEVELIEKAFDDDAVRPVLPSEKTGKKVAVVGSGPAGLAAAQQLTRAGHDVTVFERADRIGGLLRYGIPEFKMEKRFIDRRLEQMEAEGTVFRAGVNVGVDVTVDELRSDFDAVILANGSTIGRDLPVPGRDLDGIHQAMEFLPQANRVQHGDVVDGQITAAGKNVVIIGGGDTGADCLGTSLRQGAKAVHQFEIMPKPPIERAESTPWPTYPLMYRVASAHEEGGDRVYSVNTEEFTGVDGKVTSLKAHEVKMVGGRFQKVEGSDFELEAELVLLAMGFVGPERSDLLDKLGVTYDPRGNVARGDDFGAVGLPGVFVAGDAGRGQSLIVWAIAEGRSAASAADRYLTGSTLLPAPIVPTMVAQR</sequence>
<keyword evidence="3" id="KW-0560">Oxidoreductase</keyword>
<evidence type="ECO:0000313" key="10">
    <source>
        <dbReference type="Proteomes" id="UP000444960"/>
    </source>
</evidence>
<dbReference type="Gene3D" id="3.40.50.720">
    <property type="entry name" value="NAD(P)-binding Rossmann-like Domain"/>
    <property type="match status" value="1"/>
</dbReference>
<dbReference type="NCBIfam" id="TIGR01317">
    <property type="entry name" value="GOGAT_sm_gam"/>
    <property type="match status" value="1"/>
</dbReference>
<dbReference type="InterPro" id="IPR036188">
    <property type="entry name" value="FAD/NAD-bd_sf"/>
</dbReference>
<dbReference type="OrthoDB" id="9803192at2"/>
<dbReference type="PANTHER" id="PTHR43100">
    <property type="entry name" value="GLUTAMATE SYNTHASE [NADPH] SMALL CHAIN"/>
    <property type="match status" value="1"/>
</dbReference>
<keyword evidence="6" id="KW-0314">Glutamate biosynthesis</keyword>
<evidence type="ECO:0000256" key="2">
    <source>
        <dbReference type="ARBA" id="ARBA00022723"/>
    </source>
</evidence>
<keyword evidence="5" id="KW-0411">Iron-sulfur</keyword>
<feature type="domain" description="4Fe-4S ferredoxin-type" evidence="8">
    <location>
        <begin position="38"/>
        <end position="69"/>
    </location>
</feature>
<dbReference type="Gene3D" id="1.10.1060.10">
    <property type="entry name" value="Alpha-helical ferredoxin"/>
    <property type="match status" value="1"/>
</dbReference>
<dbReference type="GO" id="GO:0006537">
    <property type="term" value="P:glutamate biosynthetic process"/>
    <property type="evidence" value="ECO:0007669"/>
    <property type="project" value="UniProtKB-KW"/>
</dbReference>
<evidence type="ECO:0000313" key="9">
    <source>
        <dbReference type="EMBL" id="GEE00513.1"/>
    </source>
</evidence>
<dbReference type="PROSITE" id="PS51379">
    <property type="entry name" value="4FE4S_FER_2"/>
    <property type="match status" value="1"/>
</dbReference>
<proteinExistence type="predicted"/>
<dbReference type="InterPro" id="IPR051394">
    <property type="entry name" value="Glutamate_Synthase"/>
</dbReference>
<name>A0A7I9V603_9ACTN</name>
<dbReference type="PRINTS" id="PR00419">
    <property type="entry name" value="ADXRDTASE"/>
</dbReference>
<dbReference type="GO" id="GO:0046872">
    <property type="term" value="F:metal ion binding"/>
    <property type="evidence" value="ECO:0007669"/>
    <property type="project" value="UniProtKB-KW"/>
</dbReference>
<organism evidence="9 10">
    <name type="scientific">Gordonia spumicola</name>
    <dbReference type="NCBI Taxonomy" id="589161"/>
    <lineage>
        <taxon>Bacteria</taxon>
        <taxon>Bacillati</taxon>
        <taxon>Actinomycetota</taxon>
        <taxon>Actinomycetes</taxon>
        <taxon>Mycobacteriales</taxon>
        <taxon>Gordoniaceae</taxon>
        <taxon>Gordonia</taxon>
    </lineage>
</organism>
<keyword evidence="1" id="KW-0028">Amino-acid biosynthesis</keyword>
<evidence type="ECO:0000259" key="8">
    <source>
        <dbReference type="PROSITE" id="PS51379"/>
    </source>
</evidence>
<dbReference type="Pfam" id="PF07992">
    <property type="entry name" value="Pyr_redox_2"/>
    <property type="match status" value="1"/>
</dbReference>
<dbReference type="Gene3D" id="3.50.50.60">
    <property type="entry name" value="FAD/NAD(P)-binding domain"/>
    <property type="match status" value="1"/>
</dbReference>
<dbReference type="EMBL" id="BJOV01000002">
    <property type="protein sequence ID" value="GEE00513.1"/>
    <property type="molecule type" value="Genomic_DNA"/>
</dbReference>
<dbReference type="SUPFAM" id="SSF46548">
    <property type="entry name" value="alpha-helical ferredoxin"/>
    <property type="match status" value="1"/>
</dbReference>
<dbReference type="GO" id="GO:0051536">
    <property type="term" value="F:iron-sulfur cluster binding"/>
    <property type="evidence" value="ECO:0007669"/>
    <property type="project" value="UniProtKB-KW"/>
</dbReference>
<protein>
    <submittedName>
        <fullName evidence="9">Dihydropyrimidine dehydrogenase subunit A</fullName>
    </submittedName>
</protein>
<dbReference type="InterPro" id="IPR023753">
    <property type="entry name" value="FAD/NAD-binding_dom"/>
</dbReference>
<evidence type="ECO:0000256" key="3">
    <source>
        <dbReference type="ARBA" id="ARBA00023002"/>
    </source>
</evidence>
<accession>A0A7I9V603</accession>
<evidence type="ECO:0000256" key="1">
    <source>
        <dbReference type="ARBA" id="ARBA00022605"/>
    </source>
</evidence>
<evidence type="ECO:0000256" key="6">
    <source>
        <dbReference type="ARBA" id="ARBA00023164"/>
    </source>
</evidence>
<keyword evidence="4" id="KW-0408">Iron</keyword>
<dbReference type="Proteomes" id="UP000444960">
    <property type="component" value="Unassembled WGS sequence"/>
</dbReference>
<dbReference type="SUPFAM" id="SSF51971">
    <property type="entry name" value="Nucleotide-binding domain"/>
    <property type="match status" value="2"/>
</dbReference>
<dbReference type="AlphaFoldDB" id="A0A7I9V603"/>
<keyword evidence="2" id="KW-0479">Metal-binding</keyword>
<dbReference type="InterPro" id="IPR006005">
    <property type="entry name" value="Glut_synth_ssu1"/>
</dbReference>
<comment type="pathway">
    <text evidence="7">Amino-acid biosynthesis.</text>
</comment>